<evidence type="ECO:0000313" key="8">
    <source>
        <dbReference type="Proteomes" id="UP000230750"/>
    </source>
</evidence>
<dbReference type="Proteomes" id="UP000230750">
    <property type="component" value="Unassembled WGS sequence"/>
</dbReference>
<dbReference type="FunFam" id="3.40.50.11660:FF:000004">
    <property type="entry name" value="Glycoprotein 3-alpha-L-fucosyltransferase A"/>
    <property type="match status" value="1"/>
</dbReference>
<keyword evidence="8" id="KW-1185">Reference proteome</keyword>
<keyword evidence="5" id="KW-0472">Membrane</keyword>
<comment type="caution">
    <text evidence="7">The sequence shown here is derived from an EMBL/GenBank/DDBJ whole genome shotgun (WGS) entry which is preliminary data.</text>
</comment>
<reference evidence="7 8" key="1">
    <citation type="journal article" date="2017" name="PLoS Biol.">
        <title>The sea cucumber genome provides insights into morphological evolution and visceral regeneration.</title>
        <authorList>
            <person name="Zhang X."/>
            <person name="Sun L."/>
            <person name="Yuan J."/>
            <person name="Sun Y."/>
            <person name="Gao Y."/>
            <person name="Zhang L."/>
            <person name="Li S."/>
            <person name="Dai H."/>
            <person name="Hamel J.F."/>
            <person name="Liu C."/>
            <person name="Yu Y."/>
            <person name="Liu S."/>
            <person name="Lin W."/>
            <person name="Guo K."/>
            <person name="Jin S."/>
            <person name="Xu P."/>
            <person name="Storey K.B."/>
            <person name="Huan P."/>
            <person name="Zhang T."/>
            <person name="Zhou Y."/>
            <person name="Zhang J."/>
            <person name="Lin C."/>
            <person name="Li X."/>
            <person name="Xing L."/>
            <person name="Huo D."/>
            <person name="Sun M."/>
            <person name="Wang L."/>
            <person name="Mercier A."/>
            <person name="Li F."/>
            <person name="Yang H."/>
            <person name="Xiang J."/>
        </authorList>
    </citation>
    <scope>NUCLEOTIDE SEQUENCE [LARGE SCALE GENOMIC DNA]</scope>
    <source>
        <strain evidence="7">Shaxun</strain>
        <tissue evidence="7">Muscle</tissue>
    </source>
</reference>
<keyword evidence="4 5" id="KW-0808">Transferase</keyword>
<dbReference type="InterPro" id="IPR038577">
    <property type="entry name" value="GT10-like_C_sf"/>
</dbReference>
<dbReference type="OrthoDB" id="427096at2759"/>
<keyword evidence="5" id="KW-0333">Golgi apparatus</keyword>
<dbReference type="AlphaFoldDB" id="A0A2G8LPQ3"/>
<evidence type="ECO:0000313" key="7">
    <source>
        <dbReference type="EMBL" id="PIK62150.1"/>
    </source>
</evidence>
<dbReference type="GO" id="GO:0032580">
    <property type="term" value="C:Golgi cisterna membrane"/>
    <property type="evidence" value="ECO:0007669"/>
    <property type="project" value="UniProtKB-SubCell"/>
</dbReference>
<protein>
    <recommendedName>
        <fullName evidence="5">Fucosyltransferase</fullName>
        <ecNumber evidence="5">2.4.1.-</ecNumber>
    </recommendedName>
</protein>
<dbReference type="PANTHER" id="PTHR11929:SF145">
    <property type="entry name" value="ALPHA-(1,3)-FUCOSYLTRANSFERASE FUT-1"/>
    <property type="match status" value="1"/>
</dbReference>
<dbReference type="GO" id="GO:0046920">
    <property type="term" value="F:alpha-(1-&gt;3)-fucosyltransferase activity"/>
    <property type="evidence" value="ECO:0007669"/>
    <property type="project" value="TreeGrafter"/>
</dbReference>
<gene>
    <name evidence="7" type="ORF">BSL78_00872</name>
</gene>
<evidence type="ECO:0000256" key="2">
    <source>
        <dbReference type="ARBA" id="ARBA00008919"/>
    </source>
</evidence>
<name>A0A2G8LPQ3_STIJA</name>
<proteinExistence type="inferred from homology"/>
<evidence type="ECO:0000256" key="4">
    <source>
        <dbReference type="ARBA" id="ARBA00022679"/>
    </source>
</evidence>
<feature type="domain" description="Fucosyltransferase C-terminal" evidence="6">
    <location>
        <begin position="215"/>
        <end position="381"/>
    </location>
</feature>
<keyword evidence="3 5" id="KW-0328">Glycosyltransferase</keyword>
<dbReference type="PANTHER" id="PTHR11929">
    <property type="entry name" value="ALPHA- 1,3 -FUCOSYLTRANSFERASE"/>
    <property type="match status" value="1"/>
</dbReference>
<dbReference type="InterPro" id="IPR055270">
    <property type="entry name" value="Glyco_tran_10_C"/>
</dbReference>
<accession>A0A2G8LPQ3</accession>
<comment type="subcellular location">
    <subcellularLocation>
        <location evidence="5">Golgi apparatus</location>
        <location evidence="5">Golgi stack membrane</location>
        <topology evidence="5">Single-pass type II membrane protein</topology>
    </subcellularLocation>
</comment>
<evidence type="ECO:0000256" key="3">
    <source>
        <dbReference type="ARBA" id="ARBA00022676"/>
    </source>
</evidence>
<dbReference type="InterPro" id="IPR001503">
    <property type="entry name" value="Glyco_trans_10"/>
</dbReference>
<evidence type="ECO:0000259" key="6">
    <source>
        <dbReference type="Pfam" id="PF00852"/>
    </source>
</evidence>
<sequence length="433" mass="50593">MGYRTSGIVSLCLVLFALVMHLNYDVTIYMFSKAHQRIPITRLKTGKTDHPIYFVASRALPYGFNEVETEPAVSEGDVDVAVFSIRENYINRLPWTVSCPRWNRSITYRNARFNVSACKDADLVLFASGKDFRKLEYWSQLQSQRTVNQIWILSSPETAINTVRMWPPWEMRDIRMNLSSTFSLDSNIPIPYGEYIPFKEPRKIPFRSKLLNDSENFAVWIASHCPLRTWNRSGLVHELSRYIDIDMYGKCGSLVCDSRDKRCLSNIRSYKFYLALENSCCKNYITEKLWEPLKLYDLIPVVLGASREDYRRVAPPNSFIHIDDFKSLKHLADYLKIVASNLTLYRSYFEWKNHGYIKAQKNYKSIWESEKHSCELLEYVKGIRPIPSEGFDPFGPTWFSGCRACGSQPWLHHYYLNPSQTVYDNIQSVRMQL</sequence>
<dbReference type="Gene3D" id="3.40.50.11660">
    <property type="entry name" value="Glycosyl transferase family 10, C-terminal domain"/>
    <property type="match status" value="1"/>
</dbReference>
<evidence type="ECO:0000256" key="5">
    <source>
        <dbReference type="RuleBase" id="RU003832"/>
    </source>
</evidence>
<dbReference type="Pfam" id="PF00852">
    <property type="entry name" value="Glyco_transf_10"/>
    <property type="match status" value="1"/>
</dbReference>
<organism evidence="7 8">
    <name type="scientific">Stichopus japonicus</name>
    <name type="common">Sea cucumber</name>
    <dbReference type="NCBI Taxonomy" id="307972"/>
    <lineage>
        <taxon>Eukaryota</taxon>
        <taxon>Metazoa</taxon>
        <taxon>Echinodermata</taxon>
        <taxon>Eleutherozoa</taxon>
        <taxon>Echinozoa</taxon>
        <taxon>Holothuroidea</taxon>
        <taxon>Aspidochirotacea</taxon>
        <taxon>Aspidochirotida</taxon>
        <taxon>Stichopodidae</taxon>
        <taxon>Apostichopus</taxon>
    </lineage>
</organism>
<comment type="similarity">
    <text evidence="2 5">Belongs to the glycosyltransferase 10 family.</text>
</comment>
<dbReference type="UniPathway" id="UPA00378"/>
<evidence type="ECO:0000256" key="1">
    <source>
        <dbReference type="ARBA" id="ARBA00004922"/>
    </source>
</evidence>
<comment type="pathway">
    <text evidence="1">Protein modification; protein glycosylation.</text>
</comment>
<dbReference type="EMBL" id="MRZV01000017">
    <property type="protein sequence ID" value="PIK62150.1"/>
    <property type="molecule type" value="Genomic_DNA"/>
</dbReference>
<dbReference type="EC" id="2.4.1.-" evidence="5"/>
<dbReference type="SUPFAM" id="SSF53756">
    <property type="entry name" value="UDP-Glycosyltransferase/glycogen phosphorylase"/>
    <property type="match status" value="1"/>
</dbReference>
<keyword evidence="5" id="KW-0812">Transmembrane</keyword>